<dbReference type="InterPro" id="IPR002653">
    <property type="entry name" value="Znf_A20"/>
</dbReference>
<sequence>MIRADEVTSQTRHECPPEAPSREEAMADTRKLGSLLHEMHRDLKCRQGCPFYGNPEWDGYCSKCYKELRAAQSALAPQAPASPRGAPSTRR</sequence>
<protein>
    <recommendedName>
        <fullName evidence="5">A20-type domain-containing protein</fullName>
    </recommendedName>
</protein>
<organism>
    <name type="scientific">Ixodes scapularis</name>
    <name type="common">Black-legged tick</name>
    <name type="synonym">Deer tick</name>
    <dbReference type="NCBI Taxonomy" id="6945"/>
    <lineage>
        <taxon>Eukaryota</taxon>
        <taxon>Metazoa</taxon>
        <taxon>Ecdysozoa</taxon>
        <taxon>Arthropoda</taxon>
        <taxon>Chelicerata</taxon>
        <taxon>Arachnida</taxon>
        <taxon>Acari</taxon>
        <taxon>Parasitiformes</taxon>
        <taxon>Ixodida</taxon>
        <taxon>Ixodoidea</taxon>
        <taxon>Ixodidae</taxon>
        <taxon>Ixodinae</taxon>
        <taxon>Ixodes</taxon>
    </lineage>
</organism>
<dbReference type="Proteomes" id="UP000001555">
    <property type="component" value="Unassembled WGS sequence"/>
</dbReference>
<dbReference type="SMART" id="SM00259">
    <property type="entry name" value="ZnF_A20"/>
    <property type="match status" value="1"/>
</dbReference>
<dbReference type="InParanoid" id="B7PKQ3"/>
<gene>
    <name evidence="6" type="ORF">IscW_ISCW018704</name>
</gene>
<evidence type="ECO:0000256" key="3">
    <source>
        <dbReference type="ARBA" id="ARBA00022833"/>
    </source>
</evidence>
<proteinExistence type="predicted"/>
<reference evidence="7" key="2">
    <citation type="submission" date="2020-05" db="UniProtKB">
        <authorList>
            <consortium name="EnsemblMetazoa"/>
        </authorList>
    </citation>
    <scope>IDENTIFICATION</scope>
    <source>
        <strain evidence="7">wikel</strain>
    </source>
</reference>
<dbReference type="STRING" id="6945.B7PKQ3"/>
<dbReference type="VEuPathDB" id="VectorBase:ISCI018704"/>
<evidence type="ECO:0000259" key="5">
    <source>
        <dbReference type="PROSITE" id="PS51036"/>
    </source>
</evidence>
<dbReference type="EnsemblMetazoa" id="ISCW018704-RA">
    <property type="protein sequence ID" value="ISCW018704-PA"/>
    <property type="gene ID" value="ISCW018704"/>
</dbReference>
<evidence type="ECO:0000313" key="7">
    <source>
        <dbReference type="EnsemblMetazoa" id="ISCW018704-PA"/>
    </source>
</evidence>
<dbReference type="OrthoDB" id="300289at2759"/>
<dbReference type="AlphaFoldDB" id="B7PKQ3"/>
<dbReference type="HOGENOM" id="CLU_2429509_0_0_1"/>
<dbReference type="PROSITE" id="PS51036">
    <property type="entry name" value="ZF_A20"/>
    <property type="match status" value="1"/>
</dbReference>
<keyword evidence="3" id="KW-0862">Zinc</keyword>
<dbReference type="GO" id="GO:0008270">
    <property type="term" value="F:zinc ion binding"/>
    <property type="evidence" value="ECO:0007669"/>
    <property type="project" value="UniProtKB-KW"/>
</dbReference>
<evidence type="ECO:0000256" key="4">
    <source>
        <dbReference type="SAM" id="MobiDB-lite"/>
    </source>
</evidence>
<dbReference type="VEuPathDB" id="VectorBase:ISCW018704"/>
<feature type="region of interest" description="Disordered" evidence="4">
    <location>
        <begin position="1"/>
        <end position="26"/>
    </location>
</feature>
<dbReference type="Pfam" id="PF01754">
    <property type="entry name" value="zf-A20"/>
    <property type="match status" value="1"/>
</dbReference>
<keyword evidence="8" id="KW-1185">Reference proteome</keyword>
<name>B7PKQ3_IXOSC</name>
<dbReference type="Gene3D" id="1.20.5.4770">
    <property type="match status" value="1"/>
</dbReference>
<dbReference type="PaxDb" id="6945-B7PKQ3"/>
<evidence type="ECO:0000313" key="8">
    <source>
        <dbReference type="Proteomes" id="UP000001555"/>
    </source>
</evidence>
<reference evidence="6 8" key="1">
    <citation type="submission" date="2008-03" db="EMBL/GenBank/DDBJ databases">
        <title>Annotation of Ixodes scapularis.</title>
        <authorList>
            <consortium name="Ixodes scapularis Genome Project Consortium"/>
            <person name="Caler E."/>
            <person name="Hannick L.I."/>
            <person name="Bidwell S."/>
            <person name="Joardar V."/>
            <person name="Thiagarajan M."/>
            <person name="Amedeo P."/>
            <person name="Galinsky K.J."/>
            <person name="Schobel S."/>
            <person name="Inman J."/>
            <person name="Hostetler J."/>
            <person name="Miller J."/>
            <person name="Hammond M."/>
            <person name="Megy K."/>
            <person name="Lawson D."/>
            <person name="Kodira C."/>
            <person name="Sutton G."/>
            <person name="Meyer J."/>
            <person name="Hill C.A."/>
            <person name="Birren B."/>
            <person name="Nene V."/>
            <person name="Collins F."/>
            <person name="Alarcon-Chaidez F."/>
            <person name="Wikel S."/>
            <person name="Strausberg R."/>
        </authorList>
    </citation>
    <scope>NUCLEOTIDE SEQUENCE [LARGE SCALE GENOMIC DNA]</scope>
    <source>
        <strain evidence="8">Wikel</strain>
        <strain evidence="6">Wikel colony</strain>
    </source>
</reference>
<dbReference type="EMBL" id="ABJB010348371">
    <property type="status" value="NOT_ANNOTATED_CDS"/>
    <property type="molecule type" value="Genomic_DNA"/>
</dbReference>
<accession>B7PKQ3</accession>
<dbReference type="EMBL" id="DS735207">
    <property type="protein sequence ID" value="EEC07175.1"/>
    <property type="molecule type" value="Genomic_DNA"/>
</dbReference>
<feature type="domain" description="A20-type" evidence="5">
    <location>
        <begin position="39"/>
        <end position="73"/>
    </location>
</feature>
<dbReference type="GO" id="GO:0003677">
    <property type="term" value="F:DNA binding"/>
    <property type="evidence" value="ECO:0007669"/>
    <property type="project" value="InterPro"/>
</dbReference>
<dbReference type="SUPFAM" id="SSF57716">
    <property type="entry name" value="Glucocorticoid receptor-like (DNA-binding domain)"/>
    <property type="match status" value="1"/>
</dbReference>
<evidence type="ECO:0000256" key="1">
    <source>
        <dbReference type="ARBA" id="ARBA00022723"/>
    </source>
</evidence>
<evidence type="ECO:0000256" key="2">
    <source>
        <dbReference type="ARBA" id="ARBA00022771"/>
    </source>
</evidence>
<evidence type="ECO:0000313" key="6">
    <source>
        <dbReference type="EMBL" id="EEC07175.1"/>
    </source>
</evidence>
<keyword evidence="1" id="KW-0479">Metal-binding</keyword>
<dbReference type="VEuPathDB" id="VectorBase:ISCP_022675"/>
<keyword evidence="2" id="KW-0863">Zinc-finger</keyword>